<evidence type="ECO:0000256" key="1">
    <source>
        <dbReference type="SAM" id="MobiDB-lite"/>
    </source>
</evidence>
<accession>V8NGI3</accession>
<proteinExistence type="predicted"/>
<feature type="region of interest" description="Disordered" evidence="1">
    <location>
        <begin position="1"/>
        <end position="38"/>
    </location>
</feature>
<comment type="caution">
    <text evidence="2">The sequence shown here is derived from an EMBL/GenBank/DDBJ whole genome shotgun (WGS) entry which is preliminary data.</text>
</comment>
<sequence length="120" mass="13550">MVKPKKSSRKTLEKSRGALQAMTATLVPTADDGEVTESPSSVSLTEWVDNMHRVWEKVRVALRKVAEAQKVQADKKRSPQTPFQVGEKVYLSTKYWIAQLHDEGPPELKDADEFAQLLRT</sequence>
<keyword evidence="3" id="KW-1185">Reference proteome</keyword>
<name>V8NGI3_OPHHA</name>
<reference evidence="2 3" key="1">
    <citation type="journal article" date="2013" name="Proc. Natl. Acad. Sci. U.S.A.">
        <title>The king cobra genome reveals dynamic gene evolution and adaptation in the snake venom system.</title>
        <authorList>
            <person name="Vonk F.J."/>
            <person name="Casewell N.R."/>
            <person name="Henkel C.V."/>
            <person name="Heimberg A.M."/>
            <person name="Jansen H.J."/>
            <person name="McCleary R.J."/>
            <person name="Kerkkamp H.M."/>
            <person name="Vos R.A."/>
            <person name="Guerreiro I."/>
            <person name="Calvete J.J."/>
            <person name="Wuster W."/>
            <person name="Woods A.E."/>
            <person name="Logan J.M."/>
            <person name="Harrison R.A."/>
            <person name="Castoe T.A."/>
            <person name="de Koning A.P."/>
            <person name="Pollock D.D."/>
            <person name="Yandell M."/>
            <person name="Calderon D."/>
            <person name="Renjifo C."/>
            <person name="Currier R.B."/>
            <person name="Salgado D."/>
            <person name="Pla D."/>
            <person name="Sanz L."/>
            <person name="Hyder A.S."/>
            <person name="Ribeiro J.M."/>
            <person name="Arntzen J.W."/>
            <person name="van den Thillart G.E."/>
            <person name="Boetzer M."/>
            <person name="Pirovano W."/>
            <person name="Dirks R.P."/>
            <person name="Spaink H.P."/>
            <person name="Duboule D."/>
            <person name="McGlinn E."/>
            <person name="Kini R.M."/>
            <person name="Richardson M.K."/>
        </authorList>
    </citation>
    <scope>NUCLEOTIDE SEQUENCE</scope>
    <source>
        <tissue evidence="2">Blood</tissue>
    </source>
</reference>
<evidence type="ECO:0000313" key="3">
    <source>
        <dbReference type="Proteomes" id="UP000018936"/>
    </source>
</evidence>
<feature type="non-terminal residue" evidence="2">
    <location>
        <position position="1"/>
    </location>
</feature>
<dbReference type="OrthoDB" id="1430630at2759"/>
<dbReference type="Proteomes" id="UP000018936">
    <property type="component" value="Unassembled WGS sequence"/>
</dbReference>
<dbReference type="AlphaFoldDB" id="V8NGI3"/>
<organism evidence="2 3">
    <name type="scientific">Ophiophagus hannah</name>
    <name type="common">King cobra</name>
    <name type="synonym">Naja hannah</name>
    <dbReference type="NCBI Taxonomy" id="8665"/>
    <lineage>
        <taxon>Eukaryota</taxon>
        <taxon>Metazoa</taxon>
        <taxon>Chordata</taxon>
        <taxon>Craniata</taxon>
        <taxon>Vertebrata</taxon>
        <taxon>Euteleostomi</taxon>
        <taxon>Lepidosauria</taxon>
        <taxon>Squamata</taxon>
        <taxon>Bifurcata</taxon>
        <taxon>Unidentata</taxon>
        <taxon>Episquamata</taxon>
        <taxon>Toxicofera</taxon>
        <taxon>Serpentes</taxon>
        <taxon>Colubroidea</taxon>
        <taxon>Elapidae</taxon>
        <taxon>Elapinae</taxon>
        <taxon>Ophiophagus</taxon>
    </lineage>
</organism>
<protein>
    <submittedName>
        <fullName evidence="2">Uncharacterized protein</fullName>
    </submittedName>
</protein>
<gene>
    <name evidence="2" type="ORF">L345_13501</name>
</gene>
<dbReference type="EMBL" id="AZIM01004421">
    <property type="protein sequence ID" value="ETE60753.1"/>
    <property type="molecule type" value="Genomic_DNA"/>
</dbReference>
<evidence type="ECO:0000313" key="2">
    <source>
        <dbReference type="EMBL" id="ETE60753.1"/>
    </source>
</evidence>